<reference evidence="2 3" key="1">
    <citation type="submission" date="2019-09" db="EMBL/GenBank/DDBJ databases">
        <title>Salinarimonas rosea gen. nov., sp. nov., a new member of the a-2 subgroup of the Proteobacteria.</title>
        <authorList>
            <person name="Liu J."/>
        </authorList>
    </citation>
    <scope>NUCLEOTIDE SEQUENCE [LARGE SCALE GENOMIC DNA]</scope>
    <source>
        <strain evidence="2 3">BN140002</strain>
    </source>
</reference>
<dbReference type="RefSeq" id="WP_149817737.1">
    <property type="nucleotide sequence ID" value="NZ_VUOA01000021.1"/>
</dbReference>
<dbReference type="InterPro" id="IPR022236">
    <property type="entry name" value="DUF3761"/>
</dbReference>
<gene>
    <name evidence="2" type="ORF">F0L46_11840</name>
</gene>
<dbReference type="EMBL" id="VUOA01000021">
    <property type="protein sequence ID" value="KAA2236957.1"/>
    <property type="molecule type" value="Genomic_DNA"/>
</dbReference>
<evidence type="ECO:0000256" key="1">
    <source>
        <dbReference type="SAM" id="MobiDB-lite"/>
    </source>
</evidence>
<feature type="compositionally biased region" description="Polar residues" evidence="1">
    <location>
        <begin position="78"/>
        <end position="87"/>
    </location>
</feature>
<dbReference type="Pfam" id="PF12587">
    <property type="entry name" value="DUF3761"/>
    <property type="match status" value="1"/>
</dbReference>
<dbReference type="OrthoDB" id="4751721at2"/>
<organism evidence="2 3">
    <name type="scientific">Salinarimonas soli</name>
    <dbReference type="NCBI Taxonomy" id="1638099"/>
    <lineage>
        <taxon>Bacteria</taxon>
        <taxon>Pseudomonadati</taxon>
        <taxon>Pseudomonadota</taxon>
        <taxon>Alphaproteobacteria</taxon>
        <taxon>Hyphomicrobiales</taxon>
        <taxon>Salinarimonadaceae</taxon>
        <taxon>Salinarimonas</taxon>
    </lineage>
</organism>
<accession>A0A5B2VFJ7</accession>
<dbReference type="AlphaFoldDB" id="A0A5B2VFJ7"/>
<reference evidence="2 3" key="2">
    <citation type="submission" date="2019-09" db="EMBL/GenBank/DDBJ databases">
        <authorList>
            <person name="Jin C."/>
        </authorList>
    </citation>
    <scope>NUCLEOTIDE SEQUENCE [LARGE SCALE GENOMIC DNA]</scope>
    <source>
        <strain evidence="2 3">BN140002</strain>
    </source>
</reference>
<comment type="caution">
    <text evidence="2">The sequence shown here is derived from an EMBL/GenBank/DDBJ whole genome shotgun (WGS) entry which is preliminary data.</text>
</comment>
<evidence type="ECO:0000313" key="3">
    <source>
        <dbReference type="Proteomes" id="UP000323142"/>
    </source>
</evidence>
<protein>
    <submittedName>
        <fullName evidence="2">DUF3761 domain-containing protein</fullName>
    </submittedName>
</protein>
<proteinExistence type="predicted"/>
<sequence>MRVLAVSIIATSLLVSTWAGAREIRSRELIPGAPNVLELERKGSYQNRYGEDVQAPSRRIGGGVPEGATARCRDDTYSFSHSRSGTCSRHGGVSAWLR</sequence>
<evidence type="ECO:0000313" key="2">
    <source>
        <dbReference type="EMBL" id="KAA2236957.1"/>
    </source>
</evidence>
<dbReference type="Proteomes" id="UP000323142">
    <property type="component" value="Unassembled WGS sequence"/>
</dbReference>
<name>A0A5B2VFJ7_9HYPH</name>
<keyword evidence="3" id="KW-1185">Reference proteome</keyword>
<feature type="region of interest" description="Disordered" evidence="1">
    <location>
        <begin position="78"/>
        <end position="98"/>
    </location>
</feature>